<dbReference type="KEGG" id="ctae:BGI42_14885"/>
<protein>
    <submittedName>
        <fullName evidence="1">Uncharacterized protein</fullName>
    </submittedName>
</protein>
<accession>A0A1D7XPA3</accession>
<sequence length="536" mass="61623">MGERVIGSNSHGFNNENLIVQSLNGQKLKNLNSNLKKFIKDICVDNKISISDNMIVGARIESNNKLKQDFYIILEQKEFGISLKMGTGNSVHQEKIEEFIEWLSKISIEEVTNEIKDCLRFFIWADGSTNGQAPIVKDEDGNIIGRFGSKEFKKFYPEKREKLQKFLEKNVAIILNRAIFQGKNNSKVDYVYHGNPSNGVWISKQEILTFNIQNPKSKDTKNVPTLSVGKLTVQAWNVSLKGNTENKRGQIQFKYSSMIDDFEKLMLMKASNIGTFEGDKEEFNLSKFMNKNKKHKFWKVLSAKCNLEDNKDSYYIVKVEGNKESKLTGKKVKCKTDDFIIKANLSKDYLLQCEYQITEKDLASIVNYDIVENSGISVKRADSQKYTIIKLTNNTFKNAFEKYIDGVEFIIAGLLVYTEKDKLQKNKKILEDLKIEEKDIKLFYSKQYGINDNGILDKEFMSKISKKAKIVVKKIIENNPDLKASLFTGKGWFENPYFIDFIFKNGELTFEIYTDYTISNGSGRSKGIYTIILKPH</sequence>
<keyword evidence="2" id="KW-1185">Reference proteome</keyword>
<proteinExistence type="predicted"/>
<dbReference type="REBASE" id="161963">
    <property type="entry name" value="Cta1kORF14890P"/>
</dbReference>
<dbReference type="AlphaFoldDB" id="A0A1D7XPA3"/>
<evidence type="ECO:0000313" key="2">
    <source>
        <dbReference type="Proteomes" id="UP000094652"/>
    </source>
</evidence>
<keyword evidence="1" id="KW-0614">Plasmid</keyword>
<reference evidence="2" key="1">
    <citation type="submission" date="2016-09" db="EMBL/GenBank/DDBJ databases">
        <title>Genomics of Clostridium taeniosporum, an organism which forms endospores with ribbon-like appendages.</title>
        <authorList>
            <person name="Walker J.R."/>
        </authorList>
    </citation>
    <scope>NUCLEOTIDE SEQUENCE [LARGE SCALE GENOMIC DNA]</scope>
    <source>
        <strain evidence="2">1/k</strain>
        <plasmid evidence="2">Plasmid pct2</plasmid>
    </source>
</reference>
<dbReference type="OrthoDB" id="2078545at2"/>
<evidence type="ECO:0000313" key="1">
    <source>
        <dbReference type="EMBL" id="AOR25030.1"/>
    </source>
</evidence>
<organism evidence="1 2">
    <name type="scientific">Clostridium taeniosporum</name>
    <dbReference type="NCBI Taxonomy" id="394958"/>
    <lineage>
        <taxon>Bacteria</taxon>
        <taxon>Bacillati</taxon>
        <taxon>Bacillota</taxon>
        <taxon>Clostridia</taxon>
        <taxon>Eubacteriales</taxon>
        <taxon>Clostridiaceae</taxon>
        <taxon>Clostridium</taxon>
    </lineage>
</organism>
<name>A0A1D7XPA3_9CLOT</name>
<dbReference type="Proteomes" id="UP000094652">
    <property type="component" value="Plasmid pCt2"/>
</dbReference>
<geneLocation type="plasmid" evidence="2">
    <name>pct2</name>
</geneLocation>
<dbReference type="EMBL" id="CP017255">
    <property type="protein sequence ID" value="AOR25030.1"/>
    <property type="molecule type" value="Genomic_DNA"/>
</dbReference>
<gene>
    <name evidence="1" type="ORF">BGI42_14885</name>
</gene>
<dbReference type="RefSeq" id="WP_069681149.1">
    <property type="nucleotide sequence ID" value="NZ_CP017255.2"/>
</dbReference>